<feature type="compositionally biased region" description="Pro residues" evidence="8">
    <location>
        <begin position="785"/>
        <end position="809"/>
    </location>
</feature>
<feature type="compositionally biased region" description="Polar residues" evidence="8">
    <location>
        <begin position="586"/>
        <end position="600"/>
    </location>
</feature>
<feature type="compositionally biased region" description="Low complexity" evidence="8">
    <location>
        <begin position="1296"/>
        <end position="1306"/>
    </location>
</feature>
<keyword evidence="6 7" id="KW-0539">Nucleus</keyword>
<feature type="region of interest" description="Disordered" evidence="8">
    <location>
        <begin position="1124"/>
        <end position="1167"/>
    </location>
</feature>
<evidence type="ECO:0000259" key="9">
    <source>
        <dbReference type="PROSITE" id="PS50118"/>
    </source>
</evidence>
<feature type="compositionally biased region" description="Low complexity" evidence="8">
    <location>
        <begin position="1424"/>
        <end position="1441"/>
    </location>
</feature>
<feature type="compositionally biased region" description="Acidic residues" evidence="8">
    <location>
        <begin position="917"/>
        <end position="932"/>
    </location>
</feature>
<dbReference type="PANTHER" id="PTHR13059">
    <property type="entry name" value="HMG-BOX TRANSCRIPTION FACTOR BBX"/>
    <property type="match status" value="1"/>
</dbReference>
<feature type="region of interest" description="Disordered" evidence="8">
    <location>
        <begin position="486"/>
        <end position="616"/>
    </location>
</feature>
<feature type="region of interest" description="Disordered" evidence="8">
    <location>
        <begin position="1031"/>
        <end position="1050"/>
    </location>
</feature>
<reference evidence="11" key="3">
    <citation type="submission" date="2020-05" db="UniProtKB">
        <authorList>
            <consortium name="EnsemblMetazoa"/>
        </authorList>
    </citation>
    <scope>IDENTIFICATION</scope>
    <source>
        <strain evidence="11">Jacobina</strain>
    </source>
</reference>
<feature type="compositionally biased region" description="Low complexity" evidence="8">
    <location>
        <begin position="562"/>
        <end position="580"/>
    </location>
</feature>
<feature type="region of interest" description="Disordered" evidence="8">
    <location>
        <begin position="1263"/>
        <end position="1306"/>
    </location>
</feature>
<dbReference type="InterPro" id="IPR052412">
    <property type="entry name" value="CC-Dev_Transcription_Reg"/>
</dbReference>
<evidence type="ECO:0000256" key="1">
    <source>
        <dbReference type="ARBA" id="ARBA00022491"/>
    </source>
</evidence>
<dbReference type="CDD" id="cd21990">
    <property type="entry name" value="HMG-box_CIC-like"/>
    <property type="match status" value="1"/>
</dbReference>
<dbReference type="EMBL" id="AJWK01025856">
    <property type="status" value="NOT_ANNOTATED_CDS"/>
    <property type="molecule type" value="Genomic_DNA"/>
</dbReference>
<dbReference type="Pfam" id="PF00505">
    <property type="entry name" value="HMG_box"/>
    <property type="match status" value="1"/>
</dbReference>
<feature type="compositionally biased region" description="Polar residues" evidence="8">
    <location>
        <begin position="663"/>
        <end position="673"/>
    </location>
</feature>
<feature type="compositionally biased region" description="Basic and acidic residues" evidence="8">
    <location>
        <begin position="674"/>
        <end position="684"/>
    </location>
</feature>
<sequence length="2059" mass="222150">MHVSTHSSGSLNFTVPVSSNAQRQIPILDKQQSQDQQQGNISNCDTEDEIPASVISSVGTVNYQQTPHQIYVVATQAPALTKTPTTGVHSQAAAGSGKNIPEPGTSVASYSTYVPDGGTPNKVMQQSVIGVQATTSVAAVQQPRLHPKKRKFDPAELEEMNSTAKMEEGIPSAAATSTDIVNKMTPATVTATSNGVTTAQIIFTTHPMPVYSHANSYHHVQQTVDPPTPSAAPPVREQLQPAVPNIDLTEWRDHRILLKHISMNIYQPGSIKDVEQPHTVVVKMDGEEGCCRKVLDVFGANRFDIVSDACPSVAAVSPGMRVCVRSQLSDSSGYVFVEGIVNDVLNNTKQFTVQMANNAQDVRIVKRADLRLLQPPWWDELTEAMKSGCHDDAMSSTNSGAMSNMGGNTNCHKGADVETKIVYANYAKGTCRNVVGMKSIVAVSSRSSANYGAPIHRYDTSPPIQVHHVLPILHNQEEYYRTTATSPFQGQNVPGGESNVPPGGVVSGNSVEVLTPGVSVLATTSPNPDEHMRRQRYDDYESDDDLRREDISFPMDGDVEKLSGSSKRSSMQSRGSTSSLLDQRLTPRSQPATPRSQTATPHRFKKGDIVTTPSGIRKKFNGKQWRRLCSNDPCSKESQRRGFCSRHLSQKGNSLRSAGGPNQFPTSRSSSKAQADEDTSRDSETSPNYRVAGRYDQEETDVANMLVSLSSSRSATPSFSSPTNHGSPPIHATQSPVTVGNRQNVFMPIGSPAAQSESSKWKANTPSPVSHCLPAHSHVIRPEVRPPQPLPPPPQPPPQMHHQPQPPMSTPQQVTTAPPPSNLPPVGHATSVIRISPASSHAYHLQPVIMDSGHVVSSIPTTMEKPQTKNGINPNSIYPWHTLLPVINPPQVRSGQTTFNSGTKAPSPPPPESTEPTAEDDGEDDQGDDDVFETPAPENPQASGGSSGASANENFQPPSSMANGSNIPCNFLTNHGPFGSTENNDSPLDGEKGANSQFVVGNVAVSHTTILPKIGQGETCSAKTRRTQSCSAIEASTKDPQSPQMKKEGAKIRRPMNAFMIFSKRHRALVHQKHPNQDNRTVSKILGEWWYALGPDEKGKYHDLATEVKEAHFKAHPEWKWCSKDRRKSSSSTKDGRGRTDSVDGADSLDEKSPKTPGVETSTNQVNDVIPLTISALNVSEDVEMTMNIKKEEDGGANVTDTSSTTQVQSVDGTTSVTNTMLTSVAEQKEEAMSDDDQMVIAEEASATENNADIDLQCAEKVTDSDVEEPNCDDSEESHKNKKMNEAGGDEGTQIGGTNIVGNTGISREQHGNMEIRCKPKPIKLPSQMESVMYNYPHMSIPTYLGPKNPSGVSTFHPTGGAFMPASPKSKNPRSMEQTSAEQQQFNVQMQSTGVKMENTMEVTNKNSAIFTFNATQHEQLQLQAATEQQRQNMEQQQQQMYHKKEFAAHAQHGEHHRHSGAQSPNEGSAGDSLYNNNNVNNKEMCGVNKVGQAGYVVLTPASFSELIANANLATAGEVCGGKDAANNKGKLVATLSGGDGNKKTSAAAPPPQLPSQQILMINPSTIATLSAAPTSSSNPPQVMSPKSIMWTVTGNQQIALVPVAEENQYMMHKRPRIFTSNAGALNTQQAQAIAANTPKTTAASAPTLQYVIQGQMPNLLISTQNYSTQSLLKVKQEQQPLESPGIKNLPATPKSSSAESIDVSDLGNEEKEKNFENFEPPEKKTFVLAPTPAQLGKAPLQRRQNLTSNGNSTSCVSEPQTPTTMSMTPITTLNNNITTNLPSSLPTPTSATIDDVHGQMSPQQKKSFFKKIKSDDMDNVLKQVDFEKKFQTLPQFKPEDCQSPSAISIASSPRVFTQNYRKKAQPLAKAHSAAAVADEEMSEAGSAASTATPSASYIVGNRFFGADFNIDQLRAATEGADTDRSPRTPKTPLQSASSVRSATICGSAGSVCSSAVGGGSAGSGAQDPVEKGHRRILEQRRQLVMQLFQEHGTWFPTSQATNSFQLAHNDIFPTKQSLQLKIREVRQKYMAQSNGPATPNDIGSPAEPQQQTQTSQQP</sequence>
<dbReference type="InterPro" id="IPR009071">
    <property type="entry name" value="HMG_box_dom"/>
</dbReference>
<dbReference type="Pfam" id="PF25981">
    <property type="entry name" value="HTH_Cic_C"/>
    <property type="match status" value="1"/>
</dbReference>
<dbReference type="InterPro" id="IPR058607">
    <property type="entry name" value="HMG-box_Cic-like"/>
</dbReference>
<reference evidence="10" key="2">
    <citation type="journal article" date="2020" name="BMC">
        <title>Leishmania infection induces a limited differential gene expression in the sand fly midgut.</title>
        <authorList>
            <person name="Coutinho-Abreu I.V."/>
            <person name="Serafim T.D."/>
            <person name="Meneses C."/>
            <person name="Kamhawi S."/>
            <person name="Oliveira F."/>
            <person name="Valenzuela J.G."/>
        </authorList>
    </citation>
    <scope>NUCLEOTIDE SEQUENCE</scope>
    <source>
        <strain evidence="10">Jacobina</strain>
        <tissue evidence="10">Midgut</tissue>
    </source>
</reference>
<feature type="region of interest" description="Disordered" evidence="8">
    <location>
        <begin position="1536"/>
        <end position="1556"/>
    </location>
</feature>
<dbReference type="GO" id="GO:0000981">
    <property type="term" value="F:DNA-binding transcription factor activity, RNA polymerase II-specific"/>
    <property type="evidence" value="ECO:0007669"/>
    <property type="project" value="TreeGrafter"/>
</dbReference>
<feature type="compositionally biased region" description="Polar residues" evidence="8">
    <location>
        <begin position="952"/>
        <end position="973"/>
    </location>
</feature>
<feature type="compositionally biased region" description="Basic and acidic residues" evidence="8">
    <location>
        <begin position="1709"/>
        <end position="1722"/>
    </location>
</feature>
<dbReference type="EMBL" id="GITU01009099">
    <property type="protein sequence ID" value="MBC1177802.1"/>
    <property type="molecule type" value="Transcribed_RNA"/>
</dbReference>
<feature type="compositionally biased region" description="Low complexity" evidence="8">
    <location>
        <begin position="2050"/>
        <end position="2059"/>
    </location>
</feature>
<dbReference type="VEuPathDB" id="VectorBase:LLONM1_006349"/>
<dbReference type="PANTHER" id="PTHR13059:SF13">
    <property type="entry name" value="PROTEIN CAPICUA HOMOLOG"/>
    <property type="match status" value="1"/>
</dbReference>
<evidence type="ECO:0000256" key="2">
    <source>
        <dbReference type="ARBA" id="ARBA00022553"/>
    </source>
</evidence>
<dbReference type="GO" id="GO:0005634">
    <property type="term" value="C:nucleus"/>
    <property type="evidence" value="ECO:0007669"/>
    <property type="project" value="UniProtKB-UniRule"/>
</dbReference>
<dbReference type="EMBL" id="AJWK01025857">
    <property type="status" value="NOT_ANNOTATED_CDS"/>
    <property type="molecule type" value="Genomic_DNA"/>
</dbReference>
<keyword evidence="3" id="KW-0805">Transcription regulation</keyword>
<keyword evidence="2" id="KW-0597">Phosphoprotein</keyword>
<feature type="region of interest" description="Disordered" evidence="8">
    <location>
        <begin position="1745"/>
        <end position="1768"/>
    </location>
</feature>
<dbReference type="EnsemblMetazoa" id="LLOJ007756-RA">
    <property type="protein sequence ID" value="LLOJ007756-PA"/>
    <property type="gene ID" value="LLOJ007756"/>
</dbReference>
<dbReference type="InterPro" id="IPR036910">
    <property type="entry name" value="HMG_box_dom_sf"/>
</dbReference>
<feature type="region of interest" description="Disordered" evidence="8">
    <location>
        <begin position="2029"/>
        <end position="2059"/>
    </location>
</feature>
<feature type="region of interest" description="Disordered" evidence="8">
    <location>
        <begin position="712"/>
        <end position="828"/>
    </location>
</feature>
<evidence type="ECO:0000256" key="7">
    <source>
        <dbReference type="PROSITE-ProRule" id="PRU00267"/>
    </source>
</evidence>
<dbReference type="FunFam" id="1.10.30.10:FF:000010">
    <property type="entry name" value="Capicua transcriptional repressor b"/>
    <property type="match status" value="1"/>
</dbReference>
<name>A0A1B0CSA7_LUTLO</name>
<feature type="region of interest" description="Disordered" evidence="8">
    <location>
        <begin position="629"/>
        <end position="700"/>
    </location>
</feature>
<accession>A0A1B0CSA7</accession>
<feature type="compositionally biased region" description="Polar residues" evidence="8">
    <location>
        <begin position="1745"/>
        <end position="1761"/>
    </location>
</feature>
<keyword evidence="5" id="KW-0804">Transcription</keyword>
<evidence type="ECO:0000256" key="4">
    <source>
        <dbReference type="ARBA" id="ARBA00023125"/>
    </source>
</evidence>
<dbReference type="VEuPathDB" id="VectorBase:LLOJ007756"/>
<feature type="compositionally biased region" description="Low complexity" evidence="8">
    <location>
        <begin position="712"/>
        <end position="721"/>
    </location>
</feature>
<proteinExistence type="predicted"/>
<evidence type="ECO:0000313" key="12">
    <source>
        <dbReference type="Proteomes" id="UP000092461"/>
    </source>
</evidence>
<dbReference type="SUPFAM" id="SSF47095">
    <property type="entry name" value="HMG-box"/>
    <property type="match status" value="1"/>
</dbReference>
<dbReference type="InterPro" id="IPR058606">
    <property type="entry name" value="HTH_Cic_C"/>
</dbReference>
<dbReference type="Gene3D" id="1.10.30.10">
    <property type="entry name" value="High mobility group box domain"/>
    <property type="match status" value="1"/>
</dbReference>
<feature type="DNA-binding region" description="HMG box" evidence="7">
    <location>
        <begin position="1052"/>
        <end position="1120"/>
    </location>
</feature>
<dbReference type="GO" id="GO:0000977">
    <property type="term" value="F:RNA polymerase II transcription regulatory region sequence-specific DNA binding"/>
    <property type="evidence" value="ECO:0007669"/>
    <property type="project" value="TreeGrafter"/>
</dbReference>
<keyword evidence="1" id="KW-0678">Repressor</keyword>
<feature type="compositionally biased region" description="Polar residues" evidence="8">
    <location>
        <begin position="891"/>
        <end position="904"/>
    </location>
</feature>
<feature type="compositionally biased region" description="Basic and acidic residues" evidence="8">
    <location>
        <begin position="1443"/>
        <end position="1454"/>
    </location>
</feature>
<evidence type="ECO:0000313" key="10">
    <source>
        <dbReference type="EMBL" id="MBC1177802.1"/>
    </source>
</evidence>
<keyword evidence="4 7" id="KW-0238">DNA-binding</keyword>
<dbReference type="SMART" id="SM00398">
    <property type="entry name" value="HMG"/>
    <property type="match status" value="1"/>
</dbReference>
<feature type="compositionally biased region" description="Low complexity" evidence="8">
    <location>
        <begin position="492"/>
        <end position="513"/>
    </location>
</feature>
<evidence type="ECO:0000256" key="8">
    <source>
        <dbReference type="SAM" id="MobiDB-lite"/>
    </source>
</evidence>
<feature type="compositionally biased region" description="Polar residues" evidence="8">
    <location>
        <begin position="722"/>
        <end position="744"/>
    </location>
</feature>
<feature type="region of interest" description="Disordered" evidence="8">
    <location>
        <begin position="1424"/>
        <end position="1476"/>
    </location>
</feature>
<feature type="region of interest" description="Disordered" evidence="8">
    <location>
        <begin position="888"/>
        <end position="994"/>
    </location>
</feature>
<dbReference type="Proteomes" id="UP000092461">
    <property type="component" value="Unassembled WGS sequence"/>
</dbReference>
<protein>
    <submittedName>
        <fullName evidence="10">Putative transcription factor capicua</fullName>
    </submittedName>
</protein>
<dbReference type="Pfam" id="PF16090">
    <property type="entry name" value="DUF4819"/>
    <property type="match status" value="1"/>
</dbReference>
<feature type="region of interest" description="Disordered" evidence="8">
    <location>
        <begin position="1918"/>
        <end position="1939"/>
    </location>
</feature>
<dbReference type="PROSITE" id="PS50118">
    <property type="entry name" value="HMG_BOX_2"/>
    <property type="match status" value="1"/>
</dbReference>
<reference evidence="12" key="1">
    <citation type="submission" date="2012-05" db="EMBL/GenBank/DDBJ databases">
        <title>Whole Genome Assembly of Lutzomyia longipalpis.</title>
        <authorList>
            <person name="Richards S."/>
            <person name="Qu C."/>
            <person name="Dillon R."/>
            <person name="Worley K."/>
            <person name="Scherer S."/>
            <person name="Batterton M."/>
            <person name="Taylor A."/>
            <person name="Hawes A."/>
            <person name="Hernandez B."/>
            <person name="Kovar C."/>
            <person name="Mandapat C."/>
            <person name="Pham C."/>
            <person name="Qu C."/>
            <person name="Jing C."/>
            <person name="Bess C."/>
            <person name="Bandaranaike D."/>
            <person name="Ngo D."/>
            <person name="Ongeri F."/>
            <person name="Arias F."/>
            <person name="Lara F."/>
            <person name="Weissenberger G."/>
            <person name="Kamau G."/>
            <person name="Han H."/>
            <person name="Shen H."/>
            <person name="Dinh H."/>
            <person name="Khalil I."/>
            <person name="Jones J."/>
            <person name="Shafer J."/>
            <person name="Jayaseelan J."/>
            <person name="Quiroz J."/>
            <person name="Blankenburg K."/>
            <person name="Nguyen L."/>
            <person name="Jackson L."/>
            <person name="Francisco L."/>
            <person name="Tang L.-Y."/>
            <person name="Pu L.-L."/>
            <person name="Perales L."/>
            <person name="Lorensuhewa L."/>
            <person name="Munidasa M."/>
            <person name="Coyle M."/>
            <person name="Taylor M."/>
            <person name="Puazo M."/>
            <person name="Firestine M."/>
            <person name="Scheel M."/>
            <person name="Javaid M."/>
            <person name="Wang M."/>
            <person name="Li M."/>
            <person name="Tabassum N."/>
            <person name="Saada N."/>
            <person name="Osuji N."/>
            <person name="Aqrawi P."/>
            <person name="Fu Q."/>
            <person name="Thornton R."/>
            <person name="Raj R."/>
            <person name="Goodspeed R."/>
            <person name="Mata R."/>
            <person name="Najjar R."/>
            <person name="Gubbala S."/>
            <person name="Lee S."/>
            <person name="Denson S."/>
            <person name="Patil S."/>
            <person name="Macmil S."/>
            <person name="Qi S."/>
            <person name="Matskevitch T."/>
            <person name="Palculict T."/>
            <person name="Mathew T."/>
            <person name="Vee V."/>
            <person name="Velamala V."/>
            <person name="Korchina V."/>
            <person name="Cai W."/>
            <person name="Liu W."/>
            <person name="Dai W."/>
            <person name="Zou X."/>
            <person name="Zhu Y."/>
            <person name="Zhang Y."/>
            <person name="Wu Y.-Q."/>
            <person name="Xin Y."/>
            <person name="Nazarath L."/>
            <person name="Kovar C."/>
            <person name="Han Y."/>
            <person name="Muzny D."/>
            <person name="Gibbs R."/>
        </authorList>
    </citation>
    <scope>NUCLEOTIDE SEQUENCE [LARGE SCALE GENOMIC DNA]</scope>
    <source>
        <strain evidence="12">Jacobina</strain>
    </source>
</reference>
<organism evidence="11 12">
    <name type="scientific">Lutzomyia longipalpis</name>
    <name type="common">Sand fly</name>
    <dbReference type="NCBI Taxonomy" id="7200"/>
    <lineage>
        <taxon>Eukaryota</taxon>
        <taxon>Metazoa</taxon>
        <taxon>Ecdysozoa</taxon>
        <taxon>Arthropoda</taxon>
        <taxon>Hexapoda</taxon>
        <taxon>Insecta</taxon>
        <taxon>Pterygota</taxon>
        <taxon>Neoptera</taxon>
        <taxon>Endopterygota</taxon>
        <taxon>Diptera</taxon>
        <taxon>Nematocera</taxon>
        <taxon>Psychodoidea</taxon>
        <taxon>Psychodidae</taxon>
        <taxon>Lutzomyia</taxon>
        <taxon>Lutzomyia</taxon>
    </lineage>
</organism>
<evidence type="ECO:0000256" key="6">
    <source>
        <dbReference type="ARBA" id="ARBA00023242"/>
    </source>
</evidence>
<feature type="compositionally biased region" description="Polar residues" evidence="8">
    <location>
        <begin position="753"/>
        <end position="768"/>
    </location>
</feature>
<dbReference type="InterPro" id="IPR032147">
    <property type="entry name" value="Cic_dom"/>
</dbReference>
<feature type="compositionally biased region" description="Basic and acidic residues" evidence="8">
    <location>
        <begin position="528"/>
        <end position="551"/>
    </location>
</feature>
<feature type="domain" description="HMG box" evidence="9">
    <location>
        <begin position="1052"/>
        <end position="1120"/>
    </location>
</feature>
<feature type="region of interest" description="Disordered" evidence="8">
    <location>
        <begin position="1676"/>
        <end position="1722"/>
    </location>
</feature>
<feature type="compositionally biased region" description="Acidic residues" evidence="8">
    <location>
        <begin position="1265"/>
        <end position="1276"/>
    </location>
</feature>
<keyword evidence="12" id="KW-1185">Reference proteome</keyword>
<feature type="compositionally biased region" description="Low complexity" evidence="8">
    <location>
        <begin position="942"/>
        <end position="951"/>
    </location>
</feature>
<evidence type="ECO:0000313" key="11">
    <source>
        <dbReference type="EnsemblMetazoa" id="LLOJ007756-PA"/>
    </source>
</evidence>
<evidence type="ECO:0000256" key="5">
    <source>
        <dbReference type="ARBA" id="ARBA00023163"/>
    </source>
</evidence>
<evidence type="ECO:0000256" key="3">
    <source>
        <dbReference type="ARBA" id="ARBA00023015"/>
    </source>
</evidence>